<dbReference type="EMBL" id="JAMZIH010008031">
    <property type="protein sequence ID" value="KAJ1672658.1"/>
    <property type="molecule type" value="Genomic_DNA"/>
</dbReference>
<organism evidence="1 2">
    <name type="scientific">Spiromyces aspiralis</name>
    <dbReference type="NCBI Taxonomy" id="68401"/>
    <lineage>
        <taxon>Eukaryota</taxon>
        <taxon>Fungi</taxon>
        <taxon>Fungi incertae sedis</taxon>
        <taxon>Zoopagomycota</taxon>
        <taxon>Kickxellomycotina</taxon>
        <taxon>Kickxellomycetes</taxon>
        <taxon>Kickxellales</taxon>
        <taxon>Kickxellaceae</taxon>
        <taxon>Spiromyces</taxon>
    </lineage>
</organism>
<protein>
    <submittedName>
        <fullName evidence="1">Uncharacterized protein</fullName>
    </submittedName>
</protein>
<dbReference type="Proteomes" id="UP001145114">
    <property type="component" value="Unassembled WGS sequence"/>
</dbReference>
<feature type="non-terminal residue" evidence="1">
    <location>
        <position position="219"/>
    </location>
</feature>
<evidence type="ECO:0000313" key="1">
    <source>
        <dbReference type="EMBL" id="KAJ1672658.1"/>
    </source>
</evidence>
<evidence type="ECO:0000313" key="2">
    <source>
        <dbReference type="Proteomes" id="UP001145114"/>
    </source>
</evidence>
<gene>
    <name evidence="1" type="ORF">EV182_006753</name>
</gene>
<name>A0ACC1H8D6_9FUNG</name>
<reference evidence="1" key="1">
    <citation type="submission" date="2022-06" db="EMBL/GenBank/DDBJ databases">
        <title>Phylogenomic reconstructions and comparative analyses of Kickxellomycotina fungi.</title>
        <authorList>
            <person name="Reynolds N.K."/>
            <person name="Stajich J.E."/>
            <person name="Barry K."/>
            <person name="Grigoriev I.V."/>
            <person name="Crous P."/>
            <person name="Smith M.E."/>
        </authorList>
    </citation>
    <scope>NUCLEOTIDE SEQUENCE</scope>
    <source>
        <strain evidence="1">RSA 2271</strain>
    </source>
</reference>
<accession>A0ACC1H8D6</accession>
<keyword evidence="2" id="KW-1185">Reference proteome</keyword>
<comment type="caution">
    <text evidence="1">The sequence shown here is derived from an EMBL/GenBank/DDBJ whole genome shotgun (WGS) entry which is preliminary data.</text>
</comment>
<sequence>MSQSSSVRSLHIEFPRSCLRIPLATDPLFTLPPGVSLQDVRNFPPFDNWCKKLDTQLCTFHNDIQINAIRVTSLTLFKSNKIGFINFAVDASWKDDAHASIPGQVFMRGGSVAILLIVRPETSLPSGDSSTPKYTPSYLDKTGHVVLTVQPRLPIANLSMSELPAGMLDDSKQFAGKAAQEIEEETGIKINEDDMVDMTSLLYNHLGSGDGDDDSGLYP</sequence>
<proteinExistence type="predicted"/>